<evidence type="ECO:0000256" key="1">
    <source>
        <dbReference type="ARBA" id="ARBA00009737"/>
    </source>
</evidence>
<accession>A0A978UQD5</accession>
<proteinExistence type="inferred from homology"/>
<dbReference type="PANTHER" id="PTHR33732">
    <property type="entry name" value="REF/SRPP-LIKE PROTEIN OS05G0151300/LOC_OS05G05940"/>
    <property type="match status" value="1"/>
</dbReference>
<feature type="region of interest" description="Disordered" evidence="2">
    <location>
        <begin position="1"/>
        <end position="55"/>
    </location>
</feature>
<dbReference type="InterPro" id="IPR008802">
    <property type="entry name" value="REF"/>
</dbReference>
<dbReference type="Pfam" id="PF05755">
    <property type="entry name" value="REF"/>
    <property type="match status" value="1"/>
</dbReference>
<dbReference type="PANTHER" id="PTHR33732:SF3">
    <property type="entry name" value="OS07G0671800 PROTEIN"/>
    <property type="match status" value="1"/>
</dbReference>
<dbReference type="AlphaFoldDB" id="A0A978UQD5"/>
<protein>
    <recommendedName>
        <fullName evidence="5">Stress-related protein</fullName>
    </recommendedName>
</protein>
<dbReference type="EMBL" id="JAEACU010000009">
    <property type="protein sequence ID" value="KAH7517085.1"/>
    <property type="molecule type" value="Genomic_DNA"/>
</dbReference>
<sequence>MQRIYLPLTRNSTRSGNSAHPTGPRVMISYPIHVSNEDTPSTRASSQPSSQANPTIQAKFGRKFVTLTLLTPSAYSVSTCGMTCSFLPRLPETANMSDTGAKQPAQTVVDNSGKRLKYLEFGQVAAIYMIVCFSSLYEYAKENSGPLKPGVQTVEATVKTVIGPVYEKFHDIPFELLKFVDRKVDYTLSELNRHVPSLVKQASSQALIAAHKAPEVAREVALEVQRDGVLDTAKHITKTLYTRYEPTAKEIYNKYEPVAEQHAVSAWRSLNRLPLFTQVAQIIVPTAAYWSEKYNQRVSYAAERGYAVASYLPLIPIERIAKVFEEAENGPTMSSNGEAAVLAH</sequence>
<organism evidence="3 4">
    <name type="scientific">Ziziphus jujuba var. spinosa</name>
    <dbReference type="NCBI Taxonomy" id="714518"/>
    <lineage>
        <taxon>Eukaryota</taxon>
        <taxon>Viridiplantae</taxon>
        <taxon>Streptophyta</taxon>
        <taxon>Embryophyta</taxon>
        <taxon>Tracheophyta</taxon>
        <taxon>Spermatophyta</taxon>
        <taxon>Magnoliopsida</taxon>
        <taxon>eudicotyledons</taxon>
        <taxon>Gunneridae</taxon>
        <taxon>Pentapetalae</taxon>
        <taxon>rosids</taxon>
        <taxon>fabids</taxon>
        <taxon>Rosales</taxon>
        <taxon>Rhamnaceae</taxon>
        <taxon>Paliureae</taxon>
        <taxon>Ziziphus</taxon>
    </lineage>
</organism>
<gene>
    <name evidence="3" type="ORF">FEM48_Zijuj09G0024800</name>
</gene>
<comment type="caution">
    <text evidence="3">The sequence shown here is derived from an EMBL/GenBank/DDBJ whole genome shotgun (WGS) entry which is preliminary data.</text>
</comment>
<evidence type="ECO:0008006" key="5">
    <source>
        <dbReference type="Google" id="ProtNLM"/>
    </source>
</evidence>
<evidence type="ECO:0000256" key="2">
    <source>
        <dbReference type="SAM" id="MobiDB-lite"/>
    </source>
</evidence>
<evidence type="ECO:0000313" key="3">
    <source>
        <dbReference type="EMBL" id="KAH7517085.1"/>
    </source>
</evidence>
<comment type="similarity">
    <text evidence="1">Belongs to the REF/SRPP family.</text>
</comment>
<feature type="compositionally biased region" description="Polar residues" evidence="2">
    <location>
        <begin position="9"/>
        <end position="20"/>
    </location>
</feature>
<dbReference type="Proteomes" id="UP000813462">
    <property type="component" value="Unassembled WGS sequence"/>
</dbReference>
<reference evidence="3" key="1">
    <citation type="journal article" date="2021" name="Front. Plant Sci.">
        <title>Chromosome-Scale Genome Assembly for Chinese Sour Jujube and Insights Into Its Genome Evolution and Domestication Signature.</title>
        <authorList>
            <person name="Shen L.-Y."/>
            <person name="Luo H."/>
            <person name="Wang X.-L."/>
            <person name="Wang X.-M."/>
            <person name="Qiu X.-J."/>
            <person name="Liu H."/>
            <person name="Zhou S.-S."/>
            <person name="Jia K.-H."/>
            <person name="Nie S."/>
            <person name="Bao Y.-T."/>
            <person name="Zhang R.-G."/>
            <person name="Yun Q.-Z."/>
            <person name="Chai Y.-H."/>
            <person name="Lu J.-Y."/>
            <person name="Li Y."/>
            <person name="Zhao S.-W."/>
            <person name="Mao J.-F."/>
            <person name="Jia S.-G."/>
            <person name="Mao Y.-M."/>
        </authorList>
    </citation>
    <scope>NUCLEOTIDE SEQUENCE</scope>
    <source>
        <strain evidence="3">AT0</strain>
        <tissue evidence="3">Leaf</tissue>
    </source>
</reference>
<evidence type="ECO:0000313" key="4">
    <source>
        <dbReference type="Proteomes" id="UP000813462"/>
    </source>
</evidence>
<feature type="compositionally biased region" description="Polar residues" evidence="2">
    <location>
        <begin position="37"/>
        <end position="55"/>
    </location>
</feature>
<name>A0A978UQD5_ZIZJJ</name>